<evidence type="ECO:0000256" key="1">
    <source>
        <dbReference type="SAM" id="SignalP"/>
    </source>
</evidence>
<keyword evidence="3" id="KW-1185">Reference proteome</keyword>
<dbReference type="AlphaFoldDB" id="A0A9W9CCM6"/>
<name>A0A9W9CCM6_9PLEO</name>
<protein>
    <submittedName>
        <fullName evidence="2">Uncharacterized protein</fullName>
    </submittedName>
</protein>
<gene>
    <name evidence="2" type="ORF">N0V89_003861</name>
</gene>
<reference evidence="2" key="1">
    <citation type="submission" date="2022-10" db="EMBL/GenBank/DDBJ databases">
        <title>Tapping the CABI collections for fungal endophytes: first genome assemblies for Collariella, Neodidymelliopsis, Ascochyta clinopodiicola, Didymella pomorum, Didymosphaeria variabile, Neocosmospora piperis and Neocucurbitaria cava.</title>
        <authorList>
            <person name="Hill R."/>
        </authorList>
    </citation>
    <scope>NUCLEOTIDE SEQUENCE</scope>
    <source>
        <strain evidence="2">IMI 356815</strain>
    </source>
</reference>
<proteinExistence type="predicted"/>
<accession>A0A9W9CCM6</accession>
<organism evidence="2 3">
    <name type="scientific">Didymosphaeria variabile</name>
    <dbReference type="NCBI Taxonomy" id="1932322"/>
    <lineage>
        <taxon>Eukaryota</taxon>
        <taxon>Fungi</taxon>
        <taxon>Dikarya</taxon>
        <taxon>Ascomycota</taxon>
        <taxon>Pezizomycotina</taxon>
        <taxon>Dothideomycetes</taxon>
        <taxon>Pleosporomycetidae</taxon>
        <taxon>Pleosporales</taxon>
        <taxon>Massarineae</taxon>
        <taxon>Didymosphaeriaceae</taxon>
        <taxon>Didymosphaeria</taxon>
    </lineage>
</organism>
<feature type="chain" id="PRO_5040965788" evidence="1">
    <location>
        <begin position="18"/>
        <end position="245"/>
    </location>
</feature>
<feature type="signal peptide" evidence="1">
    <location>
        <begin position="1"/>
        <end position="17"/>
    </location>
</feature>
<comment type="caution">
    <text evidence="2">The sequence shown here is derived from an EMBL/GenBank/DDBJ whole genome shotgun (WGS) entry which is preliminary data.</text>
</comment>
<dbReference type="GeneID" id="80907391"/>
<dbReference type="Proteomes" id="UP001140513">
    <property type="component" value="Unassembled WGS sequence"/>
</dbReference>
<dbReference type="OrthoDB" id="3497702at2759"/>
<dbReference type="EMBL" id="JAPEUX010000003">
    <property type="protein sequence ID" value="KAJ4355840.1"/>
    <property type="molecule type" value="Genomic_DNA"/>
</dbReference>
<evidence type="ECO:0000313" key="2">
    <source>
        <dbReference type="EMBL" id="KAJ4355840.1"/>
    </source>
</evidence>
<sequence length="245" mass="25824">MKFTTSTFLTTAALVTARVCATSPSPDTVYQIRLSSSNSAINDAVVTVKTESPVNTSPNALGIFSTGEPRNPYTFKFLSSSLGKFLYELQGTIRQTHLVLTGKEIALGLYDNPIGADPKPAEDEMTVADKWWILEKEGKMTLMVAARYTRDNSSLNRLEDYVKGCEGGITLYVEEAKSSPTASGYLTGVTAPAATPTGYTTGVSAPNLTAAGGAKPTSPTYEASAARVAFGTLVGLVGFALADVL</sequence>
<keyword evidence="1" id="KW-0732">Signal</keyword>
<dbReference type="RefSeq" id="XP_056072966.1">
    <property type="nucleotide sequence ID" value="XM_056212658.1"/>
</dbReference>
<evidence type="ECO:0000313" key="3">
    <source>
        <dbReference type="Proteomes" id="UP001140513"/>
    </source>
</evidence>